<evidence type="ECO:0000313" key="3">
    <source>
        <dbReference type="Proteomes" id="UP000195062"/>
    </source>
</evidence>
<accession>A0A251XJH6</accession>
<comment type="caution">
    <text evidence="2">The sequence shown here is derived from an EMBL/GenBank/DDBJ whole genome shotgun (WGS) entry which is preliminary data.</text>
</comment>
<reference evidence="2 3" key="1">
    <citation type="submission" date="2016-08" db="EMBL/GenBank/DDBJ databases">
        <title>Genome sequence of Clavibacter michiganensis subsp. michiganensis strain CASJ007.</title>
        <authorList>
            <person name="Thapa S.P."/>
            <person name="Coaker G."/>
        </authorList>
    </citation>
    <scope>NUCLEOTIDE SEQUENCE [LARGE SCALE GENOMIC DNA]</scope>
    <source>
        <strain evidence="2">CASJ007</strain>
    </source>
</reference>
<dbReference type="EMBL" id="MDHH01000002">
    <property type="protein sequence ID" value="OUE02791.1"/>
    <property type="molecule type" value="Genomic_DNA"/>
</dbReference>
<dbReference type="AlphaFoldDB" id="A0A251XJH6"/>
<sequence length="95" mass="10358">MSSRMAAYVSVRDSGSMPSSSRKPTTSSPPCQPPAYCPRAVAVERSFGRRTADSTFSFSSRRLDASNATGSSMAVRARSCRRWFWITSRAAPMPS</sequence>
<feature type="region of interest" description="Disordered" evidence="1">
    <location>
        <begin position="1"/>
        <end position="35"/>
    </location>
</feature>
<feature type="compositionally biased region" description="Low complexity" evidence="1">
    <location>
        <begin position="16"/>
        <end position="29"/>
    </location>
</feature>
<gene>
    <name evidence="2" type="ORF">CMMCAS07_12300</name>
</gene>
<organism evidence="2 3">
    <name type="scientific">Clavibacter michiganensis subsp. michiganensis</name>
    <dbReference type="NCBI Taxonomy" id="33013"/>
    <lineage>
        <taxon>Bacteria</taxon>
        <taxon>Bacillati</taxon>
        <taxon>Actinomycetota</taxon>
        <taxon>Actinomycetes</taxon>
        <taxon>Micrococcales</taxon>
        <taxon>Microbacteriaceae</taxon>
        <taxon>Clavibacter</taxon>
    </lineage>
</organism>
<evidence type="ECO:0000256" key="1">
    <source>
        <dbReference type="SAM" id="MobiDB-lite"/>
    </source>
</evidence>
<dbReference type="Proteomes" id="UP000195062">
    <property type="component" value="Unassembled WGS sequence"/>
</dbReference>
<protein>
    <submittedName>
        <fullName evidence="2">Uncharacterized protein</fullName>
    </submittedName>
</protein>
<evidence type="ECO:0000313" key="2">
    <source>
        <dbReference type="EMBL" id="OUE02791.1"/>
    </source>
</evidence>
<proteinExistence type="predicted"/>
<keyword evidence="3" id="KW-1185">Reference proteome</keyword>
<name>A0A251XJH6_CLAMM</name>